<organism evidence="1 2">
    <name type="scientific">Vaccinium darrowii</name>
    <dbReference type="NCBI Taxonomy" id="229202"/>
    <lineage>
        <taxon>Eukaryota</taxon>
        <taxon>Viridiplantae</taxon>
        <taxon>Streptophyta</taxon>
        <taxon>Embryophyta</taxon>
        <taxon>Tracheophyta</taxon>
        <taxon>Spermatophyta</taxon>
        <taxon>Magnoliopsida</taxon>
        <taxon>eudicotyledons</taxon>
        <taxon>Gunneridae</taxon>
        <taxon>Pentapetalae</taxon>
        <taxon>asterids</taxon>
        <taxon>Ericales</taxon>
        <taxon>Ericaceae</taxon>
        <taxon>Vaccinioideae</taxon>
        <taxon>Vaccinieae</taxon>
        <taxon>Vaccinium</taxon>
    </lineage>
</organism>
<dbReference type="Proteomes" id="UP000828048">
    <property type="component" value="Chromosome 2"/>
</dbReference>
<reference evidence="1 2" key="1">
    <citation type="journal article" date="2021" name="Hortic Res">
        <title>High-quality reference genome and annotation aids understanding of berry development for evergreen blueberry (Vaccinium darrowii).</title>
        <authorList>
            <person name="Yu J."/>
            <person name="Hulse-Kemp A.M."/>
            <person name="Babiker E."/>
            <person name="Staton M."/>
        </authorList>
    </citation>
    <scope>NUCLEOTIDE SEQUENCE [LARGE SCALE GENOMIC DNA]</scope>
    <source>
        <strain evidence="2">cv. NJ 8807/NJ 8810</strain>
        <tissue evidence="1">Young leaf</tissue>
    </source>
</reference>
<evidence type="ECO:0000313" key="1">
    <source>
        <dbReference type="EMBL" id="KAH7836036.1"/>
    </source>
</evidence>
<name>A0ACB7X5U6_9ERIC</name>
<comment type="caution">
    <text evidence="1">The sequence shown here is derived from an EMBL/GenBank/DDBJ whole genome shotgun (WGS) entry which is preliminary data.</text>
</comment>
<dbReference type="EMBL" id="CM037152">
    <property type="protein sequence ID" value="KAH7836036.1"/>
    <property type="molecule type" value="Genomic_DNA"/>
</dbReference>
<sequence>MGLETVIFEGDSQALVRVLDSAVACPVDIEVIVEDIRRGKHRFKECDFQFARRTANTVADKLATNGLQCVGTRTWEFRPPDWLREFLDRDLC</sequence>
<keyword evidence="2" id="KW-1185">Reference proteome</keyword>
<protein>
    <submittedName>
        <fullName evidence="1">Uncharacterized protein</fullName>
    </submittedName>
</protein>
<gene>
    <name evidence="1" type="ORF">Vadar_032182</name>
</gene>
<proteinExistence type="predicted"/>
<accession>A0ACB7X5U6</accession>
<evidence type="ECO:0000313" key="2">
    <source>
        <dbReference type="Proteomes" id="UP000828048"/>
    </source>
</evidence>